<evidence type="ECO:0000256" key="3">
    <source>
        <dbReference type="ARBA" id="ARBA00023274"/>
    </source>
</evidence>
<evidence type="ECO:0000256" key="5">
    <source>
        <dbReference type="HAMAP-Rule" id="MF_00374"/>
    </source>
</evidence>
<comment type="similarity">
    <text evidence="1 5">Belongs to the universal ribosomal protein uL29 family.</text>
</comment>
<keyword evidence="3 5" id="KW-0687">Ribonucleoprotein</keyword>
<dbReference type="PANTHER" id="PTHR10916">
    <property type="entry name" value="60S RIBOSOMAL PROTEIN L35/50S RIBOSOMAL PROTEIN L29"/>
    <property type="match status" value="1"/>
</dbReference>
<dbReference type="STRING" id="1817864.A2Z21_08535"/>
<dbReference type="SUPFAM" id="SSF46561">
    <property type="entry name" value="Ribosomal protein L29 (L29p)"/>
    <property type="match status" value="1"/>
</dbReference>
<dbReference type="Gene3D" id="1.10.287.310">
    <property type="match status" value="1"/>
</dbReference>
<sequence>MKAQELRDLTEEELQQKEAELKRKLFTLRFQVATGQQDNTAALKETKRDIARVKTVLSEQGKNKRAKASEG</sequence>
<dbReference type="InterPro" id="IPR018254">
    <property type="entry name" value="Ribosomal_uL29_CS"/>
</dbReference>
<dbReference type="NCBIfam" id="TIGR00012">
    <property type="entry name" value="L29"/>
    <property type="match status" value="1"/>
</dbReference>
<dbReference type="EMBL" id="MFGX01000122">
    <property type="protein sequence ID" value="OGF53000.1"/>
    <property type="molecule type" value="Genomic_DNA"/>
</dbReference>
<dbReference type="Proteomes" id="UP000179157">
    <property type="component" value="Unassembled WGS sequence"/>
</dbReference>
<gene>
    <name evidence="5" type="primary">rpmC</name>
    <name evidence="6" type="ORF">A2Z21_08535</name>
</gene>
<accession>A0A1F5UPG3</accession>
<dbReference type="GO" id="GO:0003735">
    <property type="term" value="F:structural constituent of ribosome"/>
    <property type="evidence" value="ECO:0007669"/>
    <property type="project" value="InterPro"/>
</dbReference>
<organism evidence="6 7">
    <name type="scientific">Fraserbacteria sp. (strain RBG_16_55_9)</name>
    <dbReference type="NCBI Taxonomy" id="1817864"/>
    <lineage>
        <taxon>Bacteria</taxon>
        <taxon>Candidatus Fraseribacteriota</taxon>
    </lineage>
</organism>
<keyword evidence="2 5" id="KW-0689">Ribosomal protein</keyword>
<dbReference type="PANTHER" id="PTHR10916:SF0">
    <property type="entry name" value="LARGE RIBOSOMAL SUBUNIT PROTEIN UL29C"/>
    <property type="match status" value="1"/>
</dbReference>
<evidence type="ECO:0000256" key="2">
    <source>
        <dbReference type="ARBA" id="ARBA00022980"/>
    </source>
</evidence>
<dbReference type="GO" id="GO:0022625">
    <property type="term" value="C:cytosolic large ribosomal subunit"/>
    <property type="evidence" value="ECO:0007669"/>
    <property type="project" value="TreeGrafter"/>
</dbReference>
<dbReference type="GO" id="GO:0006412">
    <property type="term" value="P:translation"/>
    <property type="evidence" value="ECO:0007669"/>
    <property type="project" value="UniProtKB-UniRule"/>
</dbReference>
<dbReference type="Pfam" id="PF00831">
    <property type="entry name" value="Ribosomal_L29"/>
    <property type="match status" value="1"/>
</dbReference>
<dbReference type="InterPro" id="IPR050063">
    <property type="entry name" value="Ribosomal_protein_uL29"/>
</dbReference>
<evidence type="ECO:0000256" key="1">
    <source>
        <dbReference type="ARBA" id="ARBA00009254"/>
    </source>
</evidence>
<dbReference type="HAMAP" id="MF_00374">
    <property type="entry name" value="Ribosomal_uL29"/>
    <property type="match status" value="1"/>
</dbReference>
<evidence type="ECO:0000256" key="4">
    <source>
        <dbReference type="ARBA" id="ARBA00035204"/>
    </source>
</evidence>
<dbReference type="CDD" id="cd00427">
    <property type="entry name" value="Ribosomal_L29_HIP"/>
    <property type="match status" value="1"/>
</dbReference>
<evidence type="ECO:0000313" key="7">
    <source>
        <dbReference type="Proteomes" id="UP000179157"/>
    </source>
</evidence>
<dbReference type="InterPro" id="IPR001854">
    <property type="entry name" value="Ribosomal_uL29"/>
</dbReference>
<proteinExistence type="inferred from homology"/>
<dbReference type="FunFam" id="1.10.287.310:FF:000001">
    <property type="entry name" value="50S ribosomal protein L29"/>
    <property type="match status" value="1"/>
</dbReference>
<protein>
    <recommendedName>
        <fullName evidence="4 5">Large ribosomal subunit protein uL29</fullName>
    </recommendedName>
</protein>
<dbReference type="AlphaFoldDB" id="A0A1F5UPG3"/>
<reference evidence="6 7" key="1">
    <citation type="journal article" date="2016" name="Nat. Commun.">
        <title>Thousands of microbial genomes shed light on interconnected biogeochemical processes in an aquifer system.</title>
        <authorList>
            <person name="Anantharaman K."/>
            <person name="Brown C.T."/>
            <person name="Hug L.A."/>
            <person name="Sharon I."/>
            <person name="Castelle C.J."/>
            <person name="Probst A.J."/>
            <person name="Thomas B.C."/>
            <person name="Singh A."/>
            <person name="Wilkins M.J."/>
            <person name="Karaoz U."/>
            <person name="Brodie E.L."/>
            <person name="Williams K.H."/>
            <person name="Hubbard S.S."/>
            <person name="Banfield J.F."/>
        </authorList>
    </citation>
    <scope>NUCLEOTIDE SEQUENCE [LARGE SCALE GENOMIC DNA]</scope>
    <source>
        <strain evidence="7">RBG_16_55_9</strain>
    </source>
</reference>
<comment type="caution">
    <text evidence="6">The sequence shown here is derived from an EMBL/GenBank/DDBJ whole genome shotgun (WGS) entry which is preliminary data.</text>
</comment>
<name>A0A1F5UPG3_FRAXR</name>
<dbReference type="InterPro" id="IPR036049">
    <property type="entry name" value="Ribosomal_uL29_sf"/>
</dbReference>
<evidence type="ECO:0000313" key="6">
    <source>
        <dbReference type="EMBL" id="OGF53000.1"/>
    </source>
</evidence>
<dbReference type="PROSITE" id="PS00579">
    <property type="entry name" value="RIBOSOMAL_L29"/>
    <property type="match status" value="1"/>
</dbReference>